<dbReference type="Proteomes" id="UP001476583">
    <property type="component" value="Chromosome"/>
</dbReference>
<protein>
    <recommendedName>
        <fullName evidence="3">PilZ domain-containing protein</fullName>
    </recommendedName>
</protein>
<keyword evidence="2" id="KW-1185">Reference proteome</keyword>
<proteinExistence type="predicted"/>
<sequence length="207" mass="23575">MSSQQSLLTKAELAFIRQLNRAPEGEAGEVASERLQLVEIGEQLTELFARYAAEEKLTLHAHLANQHLTFDLHIHQDEQNQPSLQLGAPQIYDQGDIQRPWRSKLNTPLPLRKKDHSTTGLLIHELSMNSALVECITTRPAPKRFQQYIEVEGYPPIAVAGELVRTTDEGFAAYWMHACDPLSDEHLRQFIYQQHLKTKAPGKQPHR</sequence>
<evidence type="ECO:0000313" key="1">
    <source>
        <dbReference type="EMBL" id="WXL24725.1"/>
    </source>
</evidence>
<name>A0ABZ2RGI2_ECTME</name>
<evidence type="ECO:0008006" key="3">
    <source>
        <dbReference type="Google" id="ProtNLM"/>
    </source>
</evidence>
<organism evidence="1 2">
    <name type="scientific">Ectopseudomonas mendocina</name>
    <name type="common">Pseudomonas mendocina</name>
    <dbReference type="NCBI Taxonomy" id="300"/>
    <lineage>
        <taxon>Bacteria</taxon>
        <taxon>Pseudomonadati</taxon>
        <taxon>Pseudomonadota</taxon>
        <taxon>Gammaproteobacteria</taxon>
        <taxon>Pseudomonadales</taxon>
        <taxon>Pseudomonadaceae</taxon>
        <taxon>Ectopseudomonas</taxon>
    </lineage>
</organism>
<dbReference type="EMBL" id="CP148074">
    <property type="protein sequence ID" value="WXL24725.1"/>
    <property type="molecule type" value="Genomic_DNA"/>
</dbReference>
<gene>
    <name evidence="1" type="ORF">WG219_15595</name>
</gene>
<accession>A0ABZ2RGI2</accession>
<reference evidence="1 2" key="1">
    <citation type="submission" date="2024-03" db="EMBL/GenBank/DDBJ databases">
        <title>Complete genome of BD2.</title>
        <authorList>
            <person name="Cao G."/>
        </authorList>
    </citation>
    <scope>NUCLEOTIDE SEQUENCE [LARGE SCALE GENOMIC DNA]</scope>
    <source>
        <strain evidence="1 2">BD2</strain>
    </source>
</reference>
<evidence type="ECO:0000313" key="2">
    <source>
        <dbReference type="Proteomes" id="UP001476583"/>
    </source>
</evidence>